<name>A0A8T2NJE6_9TELE</name>
<evidence type="ECO:0000313" key="1">
    <source>
        <dbReference type="EMBL" id="KAG9340823.1"/>
    </source>
</evidence>
<dbReference type="Proteomes" id="UP000824540">
    <property type="component" value="Unassembled WGS sequence"/>
</dbReference>
<comment type="caution">
    <text evidence="1">The sequence shown here is derived from an EMBL/GenBank/DDBJ whole genome shotgun (WGS) entry which is preliminary data.</text>
</comment>
<protein>
    <submittedName>
        <fullName evidence="1">Uncharacterized protein</fullName>
    </submittedName>
</protein>
<reference evidence="1" key="1">
    <citation type="thesis" date="2021" institute="BYU ScholarsArchive" country="Provo, UT, USA">
        <title>Applications of and Algorithms for Genome Assembly and Genomic Analyses with an Emphasis on Marine Teleosts.</title>
        <authorList>
            <person name="Pickett B.D."/>
        </authorList>
    </citation>
    <scope>NUCLEOTIDE SEQUENCE</scope>
    <source>
        <strain evidence="1">HI-2016</strain>
    </source>
</reference>
<keyword evidence="2" id="KW-1185">Reference proteome</keyword>
<dbReference type="EMBL" id="JAFBMS010000039">
    <property type="protein sequence ID" value="KAG9340823.1"/>
    <property type="molecule type" value="Genomic_DNA"/>
</dbReference>
<gene>
    <name evidence="1" type="ORF">JZ751_020015</name>
</gene>
<evidence type="ECO:0000313" key="2">
    <source>
        <dbReference type="Proteomes" id="UP000824540"/>
    </source>
</evidence>
<accession>A0A8T2NJE6</accession>
<organism evidence="1 2">
    <name type="scientific">Albula glossodonta</name>
    <name type="common">roundjaw bonefish</name>
    <dbReference type="NCBI Taxonomy" id="121402"/>
    <lineage>
        <taxon>Eukaryota</taxon>
        <taxon>Metazoa</taxon>
        <taxon>Chordata</taxon>
        <taxon>Craniata</taxon>
        <taxon>Vertebrata</taxon>
        <taxon>Euteleostomi</taxon>
        <taxon>Actinopterygii</taxon>
        <taxon>Neopterygii</taxon>
        <taxon>Teleostei</taxon>
        <taxon>Albuliformes</taxon>
        <taxon>Albulidae</taxon>
        <taxon>Albula</taxon>
    </lineage>
</organism>
<proteinExistence type="predicted"/>
<sequence>MVAVQCSTLLSPEIPQGDLTPFHPEVLTVHRGKVLFVTLPTSLTGGHAKWALLPTAKQPPEELILGSEGKPVNDSICMVFFHIFSNSRSSCCSNI</sequence>
<dbReference type="AlphaFoldDB" id="A0A8T2NJE6"/>